<dbReference type="InterPro" id="IPR050336">
    <property type="entry name" value="Chromosome_partition/occlusion"/>
</dbReference>
<dbReference type="Gene3D" id="3.90.1530.30">
    <property type="match status" value="1"/>
</dbReference>
<organism evidence="3 4">
    <name type="scientific">Nitratireductor arenosus</name>
    <dbReference type="NCBI Taxonomy" id="2682096"/>
    <lineage>
        <taxon>Bacteria</taxon>
        <taxon>Pseudomonadati</taxon>
        <taxon>Pseudomonadota</taxon>
        <taxon>Alphaproteobacteria</taxon>
        <taxon>Hyphomicrobiales</taxon>
        <taxon>Phyllobacteriaceae</taxon>
        <taxon>Nitratireductor</taxon>
    </lineage>
</organism>
<dbReference type="SMART" id="SM00470">
    <property type="entry name" value="ParB"/>
    <property type="match status" value="1"/>
</dbReference>
<evidence type="ECO:0000313" key="3">
    <source>
        <dbReference type="EMBL" id="MVA97978.1"/>
    </source>
</evidence>
<dbReference type="NCBIfam" id="TIGR00180">
    <property type="entry name" value="parB_part"/>
    <property type="match status" value="1"/>
</dbReference>
<evidence type="ECO:0000259" key="2">
    <source>
        <dbReference type="SMART" id="SM00470"/>
    </source>
</evidence>
<dbReference type="GO" id="GO:0007059">
    <property type="term" value="P:chromosome segregation"/>
    <property type="evidence" value="ECO:0007669"/>
    <property type="project" value="TreeGrafter"/>
</dbReference>
<dbReference type="CDD" id="cd16406">
    <property type="entry name" value="ParB_N_like"/>
    <property type="match status" value="1"/>
</dbReference>
<evidence type="ECO:0000256" key="1">
    <source>
        <dbReference type="ARBA" id="ARBA00006295"/>
    </source>
</evidence>
<dbReference type="SUPFAM" id="SSF109709">
    <property type="entry name" value="KorB DNA-binding domain-like"/>
    <property type="match status" value="1"/>
</dbReference>
<dbReference type="PANTHER" id="PTHR33375">
    <property type="entry name" value="CHROMOSOME-PARTITIONING PROTEIN PARB-RELATED"/>
    <property type="match status" value="1"/>
</dbReference>
<dbReference type="EMBL" id="WPHG01000003">
    <property type="protein sequence ID" value="MVA97978.1"/>
    <property type="molecule type" value="Genomic_DNA"/>
</dbReference>
<evidence type="ECO:0000313" key="4">
    <source>
        <dbReference type="Proteomes" id="UP000463224"/>
    </source>
</evidence>
<gene>
    <name evidence="3" type="ORF">GN330_12055</name>
</gene>
<name>A0A844QIV0_9HYPH</name>
<dbReference type="InterPro" id="IPR003115">
    <property type="entry name" value="ParB_N"/>
</dbReference>
<dbReference type="InterPro" id="IPR004437">
    <property type="entry name" value="ParB/RepB/Spo0J"/>
</dbReference>
<dbReference type="GO" id="GO:0003677">
    <property type="term" value="F:DNA binding"/>
    <property type="evidence" value="ECO:0007669"/>
    <property type="project" value="InterPro"/>
</dbReference>
<accession>A0A844QIV0</accession>
<sequence>MKGPKPMKLTHLKLKELFPSKLNVRKKGGGDLCDLLPSIRSLGVLQPLLVRPDGEAYEIIAGGRRYRALRKLAEEGIAEPVPCAVMEEGDDARAIEASLAENIARLPMDEIDQYKAFAALVKKGMDAADVAAKFGVTERLVKQRLAIANLIGPILTAYRKQDIDPGTVRVLTLATKAQQKAWWELFTDEEQYLPYGQALKDWLFGGQHIPVSAALFAEGEYPGAIIADLFGEERYFADAASFWPLQNKAIAERRDAYLAAGWKEVVILEPGERFATWEHAKVARTKGGKVFIAIARNGAVTFHEGYVSAKEARRLEKAQAGKGGDGGDAADTKPARPECTKAMVNYIDLHKHAAVRTGLLAHPKVALRLVVAHIIAGSSLWSVNPEPQRAHSEDIRDSLAGSPAQQQFAKEREAIRTLLAIEEPGEDEDQRIVPPGLFKHQRELADILAMLLLMDDDTVLRILTFVMAETLEAGTGLIEGLGQLLKTDMAEWWRPDETFFDLLRDKPAINAMLREVAGEATADAHLSSTAKLQKKIIAKCLSGEDRTKVEHWQPRYMGFPGTGYTGRFEGYAVVGPFEAGIDDDAEVTDADEANAEDAA</sequence>
<feature type="domain" description="ParB-like N-terminal" evidence="2">
    <location>
        <begin position="10"/>
        <end position="103"/>
    </location>
</feature>
<protein>
    <submittedName>
        <fullName evidence="3">ParB/RepB/Spo0J family partition protein</fullName>
    </submittedName>
</protein>
<reference evidence="3 4" key="1">
    <citation type="submission" date="2019-12" db="EMBL/GenBank/DDBJ databases">
        <title>Nitratireductor arenosus sp. nov., Isolated from sea sand, Jeju island, South Korea.</title>
        <authorList>
            <person name="Kim W."/>
        </authorList>
    </citation>
    <scope>NUCLEOTIDE SEQUENCE [LARGE SCALE GENOMIC DNA]</scope>
    <source>
        <strain evidence="3 4">CAU 1489</strain>
    </source>
</reference>
<dbReference type="PANTHER" id="PTHR33375:SF7">
    <property type="entry name" value="CHROMOSOME 2-PARTITIONING PROTEIN PARB-RELATED"/>
    <property type="match status" value="1"/>
</dbReference>
<dbReference type="Proteomes" id="UP000463224">
    <property type="component" value="Unassembled WGS sequence"/>
</dbReference>
<proteinExistence type="inferred from homology"/>
<dbReference type="GO" id="GO:0005694">
    <property type="term" value="C:chromosome"/>
    <property type="evidence" value="ECO:0007669"/>
    <property type="project" value="TreeGrafter"/>
</dbReference>
<dbReference type="Pfam" id="PF02195">
    <property type="entry name" value="ParB_N"/>
    <property type="match status" value="1"/>
</dbReference>
<dbReference type="InterPro" id="IPR036086">
    <property type="entry name" value="ParB/Sulfiredoxin_sf"/>
</dbReference>
<comment type="similarity">
    <text evidence="1">Belongs to the ParB family.</text>
</comment>
<dbReference type="AlphaFoldDB" id="A0A844QIV0"/>
<keyword evidence="4" id="KW-1185">Reference proteome</keyword>
<dbReference type="Gene3D" id="1.10.10.2830">
    <property type="match status" value="1"/>
</dbReference>
<dbReference type="SUPFAM" id="SSF110849">
    <property type="entry name" value="ParB/Sulfiredoxin"/>
    <property type="match status" value="1"/>
</dbReference>
<comment type="caution">
    <text evidence="3">The sequence shown here is derived from an EMBL/GenBank/DDBJ whole genome shotgun (WGS) entry which is preliminary data.</text>
</comment>